<reference evidence="1" key="1">
    <citation type="submission" date="2023-05" db="EMBL/GenBank/DDBJ databases">
        <title>Cataloging the Phylogenetic Diversity of Human Bladder Bacteria.</title>
        <authorList>
            <person name="Du J."/>
        </authorList>
    </citation>
    <scope>NUCLEOTIDE SEQUENCE</scope>
    <source>
        <strain evidence="1">UMB0765</strain>
    </source>
</reference>
<protein>
    <recommendedName>
        <fullName evidence="3">Six-cysteine peptide SCIFF</fullName>
    </recommendedName>
</protein>
<evidence type="ECO:0000313" key="2">
    <source>
        <dbReference type="Proteomes" id="UP001237917"/>
    </source>
</evidence>
<accession>A0AAW6YNN6</accession>
<comment type="caution">
    <text evidence="1">The sequence shown here is derived from an EMBL/GenBank/DDBJ whole genome shotgun (WGS) entry which is preliminary data.</text>
</comment>
<name>A0AAW6YNN6_9STRE</name>
<evidence type="ECO:0008006" key="3">
    <source>
        <dbReference type="Google" id="ProtNLM"/>
    </source>
</evidence>
<organism evidence="1 2">
    <name type="scientific">Streptococcus pasteurianus</name>
    <dbReference type="NCBI Taxonomy" id="197614"/>
    <lineage>
        <taxon>Bacteria</taxon>
        <taxon>Bacillati</taxon>
        <taxon>Bacillota</taxon>
        <taxon>Bacilli</taxon>
        <taxon>Lactobacillales</taxon>
        <taxon>Streptococcaceae</taxon>
        <taxon>Streptococcus</taxon>
    </lineage>
</organism>
<dbReference type="AlphaFoldDB" id="A0AAW6YNN6"/>
<sequence>MKYKTIESTEKERMNEMATACLNACPHACRQGGACTCQQASCGSHEKVAASQSQEVGCHSQRA</sequence>
<proteinExistence type="predicted"/>
<feature type="non-terminal residue" evidence="1">
    <location>
        <position position="63"/>
    </location>
</feature>
<evidence type="ECO:0000313" key="1">
    <source>
        <dbReference type="EMBL" id="MDK7294171.1"/>
    </source>
</evidence>
<gene>
    <name evidence="1" type="ORF">QP487_12195</name>
</gene>
<dbReference type="EMBL" id="JASOPU010000230">
    <property type="protein sequence ID" value="MDK7294171.1"/>
    <property type="molecule type" value="Genomic_DNA"/>
</dbReference>
<dbReference type="Proteomes" id="UP001237917">
    <property type="component" value="Unassembled WGS sequence"/>
</dbReference>